<name>A0A0F9RRZ6_9ZZZZ</name>
<proteinExistence type="predicted"/>
<evidence type="ECO:0008006" key="2">
    <source>
        <dbReference type="Google" id="ProtNLM"/>
    </source>
</evidence>
<dbReference type="AlphaFoldDB" id="A0A0F9RRZ6"/>
<evidence type="ECO:0000313" key="1">
    <source>
        <dbReference type="EMBL" id="KKN20098.1"/>
    </source>
</evidence>
<accession>A0A0F9RRZ6</accession>
<sequence length="167" mass="18820">MTWNEPINWEEGDRFNANIFNRQIKENQEHLFRTPRAFAMPRDVTPPTDPNYYIVSSSTLEAVDDTIFKLTLTTTGGQVKVIFSGALHQTVDSSDGIYLNVFVDDTAYYHSSLLVEGTNAEWEVRSFMLPFDLAAGEHTFSLHWAVGAGLGYIQGNIMLITFGAYEL</sequence>
<gene>
    <name evidence="1" type="ORF">LCGC14_0939060</name>
</gene>
<dbReference type="EMBL" id="LAZR01003272">
    <property type="protein sequence ID" value="KKN20098.1"/>
    <property type="molecule type" value="Genomic_DNA"/>
</dbReference>
<organism evidence="1">
    <name type="scientific">marine sediment metagenome</name>
    <dbReference type="NCBI Taxonomy" id="412755"/>
    <lineage>
        <taxon>unclassified sequences</taxon>
        <taxon>metagenomes</taxon>
        <taxon>ecological metagenomes</taxon>
    </lineage>
</organism>
<reference evidence="1" key="1">
    <citation type="journal article" date="2015" name="Nature">
        <title>Complex archaea that bridge the gap between prokaryotes and eukaryotes.</title>
        <authorList>
            <person name="Spang A."/>
            <person name="Saw J.H."/>
            <person name="Jorgensen S.L."/>
            <person name="Zaremba-Niedzwiedzka K."/>
            <person name="Martijn J."/>
            <person name="Lind A.E."/>
            <person name="van Eijk R."/>
            <person name="Schleper C."/>
            <person name="Guy L."/>
            <person name="Ettema T.J."/>
        </authorList>
    </citation>
    <scope>NUCLEOTIDE SEQUENCE</scope>
</reference>
<protein>
    <recommendedName>
        <fullName evidence="2">Carbohydrate binding module xylan-binding domain-containing protein</fullName>
    </recommendedName>
</protein>
<comment type="caution">
    <text evidence="1">The sequence shown here is derived from an EMBL/GenBank/DDBJ whole genome shotgun (WGS) entry which is preliminary data.</text>
</comment>